<evidence type="ECO:0000313" key="2">
    <source>
        <dbReference type="Proteomes" id="UP000638732"/>
    </source>
</evidence>
<name>A0A965ZJN8_9SPHI</name>
<dbReference type="Proteomes" id="UP000638732">
    <property type="component" value="Unassembled WGS sequence"/>
</dbReference>
<reference evidence="1" key="1">
    <citation type="submission" date="2020-01" db="EMBL/GenBank/DDBJ databases">
        <authorList>
            <person name="Seo Y.L."/>
        </authorList>
    </citation>
    <scope>NUCLEOTIDE SEQUENCE</scope>
    <source>
        <strain evidence="1">R11</strain>
    </source>
</reference>
<reference evidence="1" key="2">
    <citation type="submission" date="2020-10" db="EMBL/GenBank/DDBJ databases">
        <title>Mucilaginibacter sp. nov., isolated from soil.</title>
        <authorList>
            <person name="Jeon C.O."/>
        </authorList>
    </citation>
    <scope>NUCLEOTIDE SEQUENCE</scope>
    <source>
        <strain evidence="1">R11</strain>
    </source>
</reference>
<sequence>MVKRTACCFFALLFFASGVILPLGDFSLLRDIPQMYKNYTAVTSADEMGAIDFIGDYLLHGKEIFGNNKDDKIPASGNPVQFQHQASPLNVVFVQPTVTLLLVPEVVITHSQFYQSFYPSGYRRVLLRPPHS</sequence>
<evidence type="ECO:0000313" key="1">
    <source>
        <dbReference type="EMBL" id="NCD70881.1"/>
    </source>
</evidence>
<dbReference type="EMBL" id="WWEO01000043">
    <property type="protein sequence ID" value="NCD70881.1"/>
    <property type="molecule type" value="Genomic_DNA"/>
</dbReference>
<dbReference type="AlphaFoldDB" id="A0A965ZJN8"/>
<dbReference type="RefSeq" id="WP_166586828.1">
    <property type="nucleotide sequence ID" value="NZ_WWEO01000043.1"/>
</dbReference>
<organism evidence="1 2">
    <name type="scientific">Mucilaginibacter agri</name>
    <dbReference type="NCBI Taxonomy" id="2695265"/>
    <lineage>
        <taxon>Bacteria</taxon>
        <taxon>Pseudomonadati</taxon>
        <taxon>Bacteroidota</taxon>
        <taxon>Sphingobacteriia</taxon>
        <taxon>Sphingobacteriales</taxon>
        <taxon>Sphingobacteriaceae</taxon>
        <taxon>Mucilaginibacter</taxon>
    </lineage>
</organism>
<proteinExistence type="predicted"/>
<keyword evidence="2" id="KW-1185">Reference proteome</keyword>
<protein>
    <submittedName>
        <fullName evidence="1">Uncharacterized protein</fullName>
    </submittedName>
</protein>
<comment type="caution">
    <text evidence="1">The sequence shown here is derived from an EMBL/GenBank/DDBJ whole genome shotgun (WGS) entry which is preliminary data.</text>
</comment>
<accession>A0A965ZJN8</accession>
<gene>
    <name evidence="1" type="ORF">GSY63_16065</name>
</gene>